<dbReference type="InterPro" id="IPR025470">
    <property type="entry name" value="DUF4321"/>
</dbReference>
<dbReference type="RefSeq" id="WP_027308526.1">
    <property type="nucleotide sequence ID" value="NZ_FQVG01000004.1"/>
</dbReference>
<sequence length="85" mass="9677">MGKTKEKIFDFFVLLLCVLAGEAVYITLSKIKSLSFLTTELVIGTQKPIVIDIMFFNFVLGFNLKLNLFTIIGFILGIIFIKRVR</sequence>
<evidence type="ECO:0000313" key="2">
    <source>
        <dbReference type="EMBL" id="SHE43728.1"/>
    </source>
</evidence>
<dbReference type="AlphaFoldDB" id="A0A1M4TH35"/>
<protein>
    <recommendedName>
        <fullName evidence="4">DUF4321 domain-containing protein</fullName>
    </recommendedName>
</protein>
<keyword evidence="1" id="KW-0812">Transmembrane</keyword>
<keyword evidence="1" id="KW-0472">Membrane</keyword>
<keyword evidence="3" id="KW-1185">Reference proteome</keyword>
<evidence type="ECO:0008006" key="4">
    <source>
        <dbReference type="Google" id="ProtNLM"/>
    </source>
</evidence>
<evidence type="ECO:0000313" key="3">
    <source>
        <dbReference type="Proteomes" id="UP000184423"/>
    </source>
</evidence>
<dbReference type="EMBL" id="FQVG01000004">
    <property type="protein sequence ID" value="SHE43728.1"/>
    <property type="molecule type" value="Genomic_DNA"/>
</dbReference>
<dbReference type="Proteomes" id="UP000184423">
    <property type="component" value="Unassembled WGS sequence"/>
</dbReference>
<reference evidence="3" key="1">
    <citation type="submission" date="2016-11" db="EMBL/GenBank/DDBJ databases">
        <authorList>
            <person name="Varghese N."/>
            <person name="Submissions S."/>
        </authorList>
    </citation>
    <scope>NUCLEOTIDE SEQUENCE [LARGE SCALE GENOMIC DNA]</scope>
    <source>
        <strain evidence="3">DSM 10124</strain>
    </source>
</reference>
<evidence type="ECO:0000256" key="1">
    <source>
        <dbReference type="SAM" id="Phobius"/>
    </source>
</evidence>
<organism evidence="2 3">
    <name type="scientific">Caloramator proteoclasticus DSM 10124</name>
    <dbReference type="NCBI Taxonomy" id="1121262"/>
    <lineage>
        <taxon>Bacteria</taxon>
        <taxon>Bacillati</taxon>
        <taxon>Bacillota</taxon>
        <taxon>Clostridia</taxon>
        <taxon>Eubacteriales</taxon>
        <taxon>Clostridiaceae</taxon>
        <taxon>Caloramator</taxon>
    </lineage>
</organism>
<accession>A0A1M4TH35</accession>
<dbReference type="Pfam" id="PF14209">
    <property type="entry name" value="DUF4321"/>
    <property type="match status" value="1"/>
</dbReference>
<gene>
    <name evidence="2" type="ORF">SAMN02746091_00389</name>
</gene>
<name>A0A1M4TH35_9CLOT</name>
<proteinExistence type="predicted"/>
<feature type="transmembrane region" description="Helical" evidence="1">
    <location>
        <begin position="53"/>
        <end position="81"/>
    </location>
</feature>
<keyword evidence="1" id="KW-1133">Transmembrane helix</keyword>